<dbReference type="InterPro" id="IPR051016">
    <property type="entry name" value="Diverse_Substrate_AcTransf"/>
</dbReference>
<dbReference type="KEGG" id="mzi:HWN40_01915"/>
<feature type="domain" description="N-acetyltransferase" evidence="3">
    <location>
        <begin position="18"/>
        <end position="181"/>
    </location>
</feature>
<dbReference type="PANTHER" id="PTHR10545:SF29">
    <property type="entry name" value="GH14572P-RELATED"/>
    <property type="match status" value="1"/>
</dbReference>
<dbReference type="InterPro" id="IPR000182">
    <property type="entry name" value="GNAT_dom"/>
</dbReference>
<dbReference type="CDD" id="cd04301">
    <property type="entry name" value="NAT_SF"/>
    <property type="match status" value="1"/>
</dbReference>
<dbReference type="Proteomes" id="UP000509594">
    <property type="component" value="Chromosome"/>
</dbReference>
<keyword evidence="5" id="KW-1185">Reference proteome</keyword>
<dbReference type="SUPFAM" id="SSF55729">
    <property type="entry name" value="Acyl-CoA N-acyltransferases (Nat)"/>
    <property type="match status" value="1"/>
</dbReference>
<dbReference type="PANTHER" id="PTHR10545">
    <property type="entry name" value="DIAMINE N-ACETYLTRANSFERASE"/>
    <property type="match status" value="1"/>
</dbReference>
<reference evidence="4 5" key="1">
    <citation type="submission" date="2020-06" db="EMBL/GenBank/DDBJ databases">
        <title>Methanolobus halotolerans sp. nov., isolated from a saline lake Tus in Siberia.</title>
        <authorList>
            <person name="Shen Y."/>
            <person name="Chen S.-C."/>
            <person name="Lai M.-C."/>
            <person name="Huang H.-H."/>
            <person name="Chiu H.-H."/>
            <person name="Tang S.-L."/>
            <person name="Rogozin D.Y."/>
            <person name="Degermendzhy A.G."/>
        </authorList>
    </citation>
    <scope>NUCLEOTIDE SEQUENCE [LARGE SCALE GENOMIC DNA]</scope>
    <source>
        <strain evidence="4 5">DSM 21339</strain>
    </source>
</reference>
<accession>A0A7D5INA4</accession>
<keyword evidence="1 4" id="KW-0808">Transferase</keyword>
<keyword evidence="2" id="KW-0012">Acyltransferase</keyword>
<evidence type="ECO:0000313" key="5">
    <source>
        <dbReference type="Proteomes" id="UP000509594"/>
    </source>
</evidence>
<sequence length="188" mass="21516">MNGKSADILTHSDAEENIIIREATKEDFSEVLQFIELVDSEFCPPLSQRGGGIYERVRNTLATPDANYLIVQTKNPEHSDKLHGFLAMVGCTRGWQGRDRAYINFFATRPAYRKAGLGEILLAELERKLLEKGIDKLYLCTWTGNKKAMRFYEKLGYSIYSVILNDRGRNINTFNYRKKIEPAKSAKQ</sequence>
<dbReference type="RefSeq" id="WP_176964170.1">
    <property type="nucleotide sequence ID" value="NZ_CP058215.1"/>
</dbReference>
<organism evidence="4 5">
    <name type="scientific">Methanolobus zinderi</name>
    <dbReference type="NCBI Taxonomy" id="536044"/>
    <lineage>
        <taxon>Archaea</taxon>
        <taxon>Methanobacteriati</taxon>
        <taxon>Methanobacteriota</taxon>
        <taxon>Stenosarchaea group</taxon>
        <taxon>Methanomicrobia</taxon>
        <taxon>Methanosarcinales</taxon>
        <taxon>Methanosarcinaceae</taxon>
        <taxon>Methanolobus</taxon>
    </lineage>
</organism>
<dbReference type="GO" id="GO:0008080">
    <property type="term" value="F:N-acetyltransferase activity"/>
    <property type="evidence" value="ECO:0007669"/>
    <property type="project" value="UniProtKB-ARBA"/>
</dbReference>
<dbReference type="GeneID" id="55820392"/>
<proteinExistence type="predicted"/>
<protein>
    <submittedName>
        <fullName evidence="4">GNAT family N-acetyltransferase</fullName>
    </submittedName>
</protein>
<name>A0A7D5INA4_9EURY</name>
<dbReference type="OrthoDB" id="125295at2157"/>
<dbReference type="PROSITE" id="PS51186">
    <property type="entry name" value="GNAT"/>
    <property type="match status" value="1"/>
</dbReference>
<dbReference type="InterPro" id="IPR016181">
    <property type="entry name" value="Acyl_CoA_acyltransferase"/>
</dbReference>
<dbReference type="EMBL" id="CP058215">
    <property type="protein sequence ID" value="QLC49107.1"/>
    <property type="molecule type" value="Genomic_DNA"/>
</dbReference>
<evidence type="ECO:0000256" key="2">
    <source>
        <dbReference type="ARBA" id="ARBA00023315"/>
    </source>
</evidence>
<dbReference type="AlphaFoldDB" id="A0A7D5INA4"/>
<dbReference type="Pfam" id="PF00583">
    <property type="entry name" value="Acetyltransf_1"/>
    <property type="match status" value="1"/>
</dbReference>
<gene>
    <name evidence="4" type="ORF">HWN40_01915</name>
</gene>
<evidence type="ECO:0000256" key="1">
    <source>
        <dbReference type="ARBA" id="ARBA00022679"/>
    </source>
</evidence>
<evidence type="ECO:0000313" key="4">
    <source>
        <dbReference type="EMBL" id="QLC49107.1"/>
    </source>
</evidence>
<evidence type="ECO:0000259" key="3">
    <source>
        <dbReference type="PROSITE" id="PS51186"/>
    </source>
</evidence>
<dbReference type="Gene3D" id="3.40.630.30">
    <property type="match status" value="1"/>
</dbReference>